<dbReference type="EMBL" id="CP117988">
    <property type="protein sequence ID" value="WDG08120.1"/>
    <property type="molecule type" value="Genomic_DNA"/>
</dbReference>
<proteinExistence type="predicted"/>
<reference evidence="2" key="1">
    <citation type="submission" date="2023-02" db="EMBL/GenBank/DDBJ databases">
        <title>Isolation, identification, and genome analysis of Vibrio campbellii in the Penaeus vannamei larvae stage.</title>
        <authorList>
            <person name="Huang T."/>
            <person name="Zhang B."/>
        </authorList>
    </citation>
    <scope>NUCLEOTIDE SEQUENCE</scope>
    <source>
        <strain evidence="2">20220413_1</strain>
    </source>
</reference>
<evidence type="ECO:0000256" key="1">
    <source>
        <dbReference type="SAM" id="Phobius"/>
    </source>
</evidence>
<feature type="transmembrane region" description="Helical" evidence="1">
    <location>
        <begin position="111"/>
        <end position="131"/>
    </location>
</feature>
<dbReference type="AlphaFoldDB" id="A0AAQ3B0L2"/>
<organism evidence="2 3">
    <name type="scientific">Vibrio campbellii</name>
    <dbReference type="NCBI Taxonomy" id="680"/>
    <lineage>
        <taxon>Bacteria</taxon>
        <taxon>Pseudomonadati</taxon>
        <taxon>Pseudomonadota</taxon>
        <taxon>Gammaproteobacteria</taxon>
        <taxon>Vibrionales</taxon>
        <taxon>Vibrionaceae</taxon>
        <taxon>Vibrio</taxon>
    </lineage>
</organism>
<feature type="transmembrane region" description="Helical" evidence="1">
    <location>
        <begin position="151"/>
        <end position="175"/>
    </location>
</feature>
<feature type="transmembrane region" description="Helical" evidence="1">
    <location>
        <begin position="83"/>
        <end position="99"/>
    </location>
</feature>
<dbReference type="Proteomes" id="UP001219537">
    <property type="component" value="Chromosome 1"/>
</dbReference>
<feature type="transmembrane region" description="Helical" evidence="1">
    <location>
        <begin position="59"/>
        <end position="77"/>
    </location>
</feature>
<keyword evidence="1" id="KW-0472">Membrane</keyword>
<keyword evidence="1" id="KW-0812">Transmembrane</keyword>
<feature type="transmembrane region" description="Helical" evidence="1">
    <location>
        <begin position="323"/>
        <end position="342"/>
    </location>
</feature>
<protein>
    <submittedName>
        <fullName evidence="2">Uncharacterized protein</fullName>
    </submittedName>
</protein>
<feature type="transmembrane region" description="Helical" evidence="1">
    <location>
        <begin position="349"/>
        <end position="366"/>
    </location>
</feature>
<keyword evidence="1" id="KW-1133">Transmembrane helix</keyword>
<evidence type="ECO:0000313" key="3">
    <source>
        <dbReference type="Proteomes" id="UP001219537"/>
    </source>
</evidence>
<accession>A0AAQ3B0L2</accession>
<feature type="transmembrane region" description="Helical" evidence="1">
    <location>
        <begin position="209"/>
        <end position="234"/>
    </location>
</feature>
<feature type="transmembrane region" description="Helical" evidence="1">
    <location>
        <begin position="241"/>
        <end position="263"/>
    </location>
</feature>
<feature type="transmembrane region" description="Helical" evidence="1">
    <location>
        <begin position="372"/>
        <end position="388"/>
    </location>
</feature>
<dbReference type="RefSeq" id="WP_274290616.1">
    <property type="nucleotide sequence ID" value="NZ_CP117988.1"/>
</dbReference>
<feature type="transmembrane region" description="Helical" evidence="1">
    <location>
        <begin position="7"/>
        <end position="26"/>
    </location>
</feature>
<name>A0AAQ3B0L2_9VIBR</name>
<feature type="transmembrane region" description="Helical" evidence="1">
    <location>
        <begin position="32"/>
        <end position="50"/>
    </location>
</feature>
<gene>
    <name evidence="2" type="ORF">PUN50_15575</name>
</gene>
<sequence>MKLNQNLYSRIIGVFCFLLLSPWLIWQTPGKQLFQVFFLFCILCLSVLILKNKKKSKSSISILSIYIALVFWTFIPFRDYDGIAPAVIFIFSAIMLFCLNNSDKVAVYKSFYNIYVCANCFFIFAWLLYLFKVPFPKIMLENTSKDIFGAYYYVYYGVVYINTQVHDVPFFSTIIRNHGFFKEPGHLGLYNCLFLLVYNKYLSRNNKVIIFLSTFLTFSAPSLIFSLVIFVSYYMRSIFHIIKAIIISLVLFFVFSDIVSFIVENFILNKLSKGDGSLSGILDARANDLYVLPALDFFHFIFGYGKNVFEVYDVIVSDYRNTIYKFGIVYLMLFIFPVLIVFKKSDDKFTVLMFISLTLVIFFHRAWMLESAQMFMFVFFMFCSLLVRRDEFE</sequence>
<evidence type="ECO:0000313" key="2">
    <source>
        <dbReference type="EMBL" id="WDG08120.1"/>
    </source>
</evidence>